<dbReference type="GO" id="GO:0034599">
    <property type="term" value="P:cellular response to oxidative stress"/>
    <property type="evidence" value="ECO:0007669"/>
    <property type="project" value="TreeGrafter"/>
</dbReference>
<dbReference type="PIRSF" id="PIRSF000303">
    <property type="entry name" value="Glutathion_perox"/>
    <property type="match status" value="1"/>
</dbReference>
<dbReference type="SUPFAM" id="SSF52833">
    <property type="entry name" value="Thioredoxin-like"/>
    <property type="match status" value="1"/>
</dbReference>
<dbReference type="Gene3D" id="3.40.30.10">
    <property type="entry name" value="Glutaredoxin"/>
    <property type="match status" value="1"/>
</dbReference>
<proteinExistence type="inferred from homology"/>
<evidence type="ECO:0000313" key="7">
    <source>
        <dbReference type="Proteomes" id="UP000594034"/>
    </source>
</evidence>
<dbReference type="PROSITE" id="PS00763">
    <property type="entry name" value="GLUTATHIONE_PEROXID_2"/>
    <property type="match status" value="1"/>
</dbReference>
<dbReference type="Proteomes" id="UP000594034">
    <property type="component" value="Chromosome"/>
</dbReference>
<protein>
    <recommendedName>
        <fullName evidence="5">Glutathione peroxidase</fullName>
    </recommendedName>
</protein>
<name>A0A5J6WUP1_9GAMM</name>
<evidence type="ECO:0000256" key="3">
    <source>
        <dbReference type="ARBA" id="ARBA00023002"/>
    </source>
</evidence>
<dbReference type="PANTHER" id="PTHR11592:SF78">
    <property type="entry name" value="GLUTATHIONE PEROXIDASE"/>
    <property type="match status" value="1"/>
</dbReference>
<evidence type="ECO:0000256" key="4">
    <source>
        <dbReference type="PIRSR" id="PIRSR000303-1"/>
    </source>
</evidence>
<dbReference type="KEGG" id="asim:FE240_07925"/>
<sequence>MTSLTDFPLTTLEGTPLPAEALTGRVVLLVNVASLCGFTPQYRALEQLHRDYREAGLVVLGFPCNQFRRQEPGDARAIAEFCHRHFAISFPLLEKGEVKGPGAHPLYAWVSRARPGLLGQSIKWNFTKFLFDRRGQPVARYAPFTAPDRLRPRIEALLRTHEVE</sequence>
<dbReference type="PANTHER" id="PTHR11592">
    <property type="entry name" value="GLUTATHIONE PEROXIDASE"/>
    <property type="match status" value="1"/>
</dbReference>
<dbReference type="PRINTS" id="PR01011">
    <property type="entry name" value="GLUTPROXDASE"/>
</dbReference>
<organism evidence="6 7">
    <name type="scientific">Aeromonas simiae</name>
    <dbReference type="NCBI Taxonomy" id="218936"/>
    <lineage>
        <taxon>Bacteria</taxon>
        <taxon>Pseudomonadati</taxon>
        <taxon>Pseudomonadota</taxon>
        <taxon>Gammaproteobacteria</taxon>
        <taxon>Aeromonadales</taxon>
        <taxon>Aeromonadaceae</taxon>
        <taxon>Aeromonas</taxon>
    </lineage>
</organism>
<dbReference type="CDD" id="cd00340">
    <property type="entry name" value="GSH_Peroxidase"/>
    <property type="match status" value="1"/>
</dbReference>
<accession>A0A5J6WUP1</accession>
<dbReference type="EMBL" id="CP040449">
    <property type="protein sequence ID" value="QFI54632.1"/>
    <property type="molecule type" value="Genomic_DNA"/>
</dbReference>
<dbReference type="InterPro" id="IPR029760">
    <property type="entry name" value="GPX_CS"/>
</dbReference>
<reference evidence="6 7" key="1">
    <citation type="submission" date="2019-05" db="EMBL/GenBank/DDBJ databases">
        <title>OXA-830, a novel chromosomally encoded expanded-spectrum class D beta-lactamase in Aeromonas simiae.</title>
        <authorList>
            <person name="Zhou W."/>
            <person name="Chen Q."/>
        </authorList>
    </citation>
    <scope>NUCLEOTIDE SEQUENCE [LARGE SCALE GENOMIC DNA]</scope>
    <source>
        <strain evidence="6 7">A6</strain>
    </source>
</reference>
<keyword evidence="7" id="KW-1185">Reference proteome</keyword>
<keyword evidence="3 5" id="KW-0560">Oxidoreductase</keyword>
<gene>
    <name evidence="6" type="ORF">FE240_07925</name>
</gene>
<evidence type="ECO:0000256" key="1">
    <source>
        <dbReference type="ARBA" id="ARBA00006926"/>
    </source>
</evidence>
<comment type="similarity">
    <text evidence="1 5">Belongs to the glutathione peroxidase family.</text>
</comment>
<evidence type="ECO:0000256" key="2">
    <source>
        <dbReference type="ARBA" id="ARBA00022559"/>
    </source>
</evidence>
<feature type="active site" evidence="4">
    <location>
        <position position="36"/>
    </location>
</feature>
<dbReference type="FunFam" id="3.40.30.10:FF:000010">
    <property type="entry name" value="Glutathione peroxidase"/>
    <property type="match status" value="1"/>
</dbReference>
<dbReference type="Pfam" id="PF00255">
    <property type="entry name" value="GSHPx"/>
    <property type="match status" value="1"/>
</dbReference>
<keyword evidence="2 5" id="KW-0575">Peroxidase</keyword>
<evidence type="ECO:0000256" key="5">
    <source>
        <dbReference type="RuleBase" id="RU000499"/>
    </source>
</evidence>
<dbReference type="GO" id="GO:0004601">
    <property type="term" value="F:peroxidase activity"/>
    <property type="evidence" value="ECO:0007669"/>
    <property type="project" value="UniProtKB-KW"/>
</dbReference>
<dbReference type="PROSITE" id="PS51355">
    <property type="entry name" value="GLUTATHIONE_PEROXID_3"/>
    <property type="match status" value="1"/>
</dbReference>
<dbReference type="InterPro" id="IPR036249">
    <property type="entry name" value="Thioredoxin-like_sf"/>
</dbReference>
<evidence type="ECO:0000313" key="6">
    <source>
        <dbReference type="EMBL" id="QFI54632.1"/>
    </source>
</evidence>
<dbReference type="RefSeq" id="WP_193004070.1">
    <property type="nucleotide sequence ID" value="NZ_CP040449.1"/>
</dbReference>
<dbReference type="InterPro" id="IPR000889">
    <property type="entry name" value="Glutathione_peroxidase"/>
</dbReference>
<dbReference type="AlphaFoldDB" id="A0A5J6WUP1"/>
<dbReference type="InterPro" id="IPR029759">
    <property type="entry name" value="GPX_AS"/>
</dbReference>
<dbReference type="PROSITE" id="PS00460">
    <property type="entry name" value="GLUTATHIONE_PEROXID_1"/>
    <property type="match status" value="1"/>
</dbReference>